<evidence type="ECO:0000256" key="6">
    <source>
        <dbReference type="ARBA" id="ARBA00022729"/>
    </source>
</evidence>
<feature type="chain" id="PRO_5040507717" evidence="17">
    <location>
        <begin position="29"/>
        <end position="1776"/>
    </location>
</feature>
<dbReference type="SUPFAM" id="SSF52025">
    <property type="entry name" value="PA domain"/>
    <property type="match status" value="1"/>
</dbReference>
<evidence type="ECO:0000256" key="13">
    <source>
        <dbReference type="PIRSR" id="PIRSR615500-1"/>
    </source>
</evidence>
<feature type="signal peptide" evidence="17">
    <location>
        <begin position="1"/>
        <end position="28"/>
    </location>
</feature>
<keyword evidence="5 16" id="KW-0812">Transmembrane</keyword>
<dbReference type="Pfam" id="PF04253">
    <property type="entry name" value="TFR_dimer"/>
    <property type="match status" value="1"/>
</dbReference>
<dbReference type="EMBL" id="LNZH02000215">
    <property type="protein sequence ID" value="OCB84575.1"/>
    <property type="molecule type" value="Genomic_DNA"/>
</dbReference>
<keyword evidence="8 14" id="KW-0720">Serine protease</keyword>
<dbReference type="InterPro" id="IPR003137">
    <property type="entry name" value="PA_domain"/>
</dbReference>
<dbReference type="FunFam" id="3.40.50.200:FF:000005">
    <property type="entry name" value="Proprotein convertase subtilisin/kexin type 7"/>
    <property type="match status" value="1"/>
</dbReference>
<keyword evidence="12" id="KW-0325">Glycoprotein</keyword>
<dbReference type="InterPro" id="IPR022398">
    <property type="entry name" value="Peptidase_S8_His-AS"/>
</dbReference>
<evidence type="ECO:0000313" key="20">
    <source>
        <dbReference type="Proteomes" id="UP000757232"/>
    </source>
</evidence>
<evidence type="ECO:0000256" key="3">
    <source>
        <dbReference type="ARBA" id="ARBA00005634"/>
    </source>
</evidence>
<dbReference type="PROSITE" id="PS00138">
    <property type="entry name" value="SUBTILASE_SER"/>
    <property type="match status" value="1"/>
</dbReference>
<feature type="active site" description="Charge relay system" evidence="13 14">
    <location>
        <position position="236"/>
    </location>
</feature>
<dbReference type="PANTHER" id="PTHR10404">
    <property type="entry name" value="N-ACETYLATED-ALPHA-LINKED ACIDIC DIPEPTIDASE"/>
    <property type="match status" value="1"/>
</dbReference>
<organism evidence="19 20">
    <name type="scientific">Sanghuangporus baumii</name>
    <name type="common">Phellinus baumii</name>
    <dbReference type="NCBI Taxonomy" id="108892"/>
    <lineage>
        <taxon>Eukaryota</taxon>
        <taxon>Fungi</taxon>
        <taxon>Dikarya</taxon>
        <taxon>Basidiomycota</taxon>
        <taxon>Agaricomycotina</taxon>
        <taxon>Agaricomycetes</taxon>
        <taxon>Hymenochaetales</taxon>
        <taxon>Hymenochaetaceae</taxon>
        <taxon>Sanghuangporus</taxon>
    </lineage>
</organism>
<dbReference type="GO" id="GO:0016020">
    <property type="term" value="C:membrane"/>
    <property type="evidence" value="ECO:0007669"/>
    <property type="project" value="UniProtKB-SubCell"/>
</dbReference>
<comment type="caution">
    <text evidence="19">The sequence shown here is derived from an EMBL/GenBank/DDBJ whole genome shotgun (WGS) entry which is preliminary data.</text>
</comment>
<accession>A0A9Q5HRG2</accession>
<dbReference type="InterPro" id="IPR000209">
    <property type="entry name" value="Peptidase_S8/S53_dom"/>
</dbReference>
<evidence type="ECO:0000256" key="1">
    <source>
        <dbReference type="ARBA" id="ARBA00004370"/>
    </source>
</evidence>
<dbReference type="CDD" id="cd02121">
    <property type="entry name" value="PA_GCPII_like"/>
    <property type="match status" value="1"/>
</dbReference>
<dbReference type="PANTHER" id="PTHR10404:SF46">
    <property type="entry name" value="VACUOLAR PROTEIN SORTING-ASSOCIATED PROTEIN 70"/>
    <property type="match status" value="1"/>
</dbReference>
<feature type="active site" description="Charge relay system" evidence="13 14">
    <location>
        <position position="198"/>
    </location>
</feature>
<evidence type="ECO:0000256" key="16">
    <source>
        <dbReference type="SAM" id="Phobius"/>
    </source>
</evidence>
<evidence type="ECO:0000256" key="17">
    <source>
        <dbReference type="SAM" id="SignalP"/>
    </source>
</evidence>
<evidence type="ECO:0000256" key="9">
    <source>
        <dbReference type="ARBA" id="ARBA00022989"/>
    </source>
</evidence>
<dbReference type="InterPro" id="IPR036852">
    <property type="entry name" value="Peptidase_S8/S53_dom_sf"/>
</dbReference>
<comment type="similarity">
    <text evidence="2">Belongs to the peptidase S8 family. Furin subfamily.</text>
</comment>
<dbReference type="SUPFAM" id="SSF53187">
    <property type="entry name" value="Zn-dependent exopeptidases"/>
    <property type="match status" value="1"/>
</dbReference>
<evidence type="ECO:0000256" key="4">
    <source>
        <dbReference type="ARBA" id="ARBA00022670"/>
    </source>
</evidence>
<dbReference type="OrthoDB" id="5841748at2759"/>
<dbReference type="GO" id="GO:0004252">
    <property type="term" value="F:serine-type endopeptidase activity"/>
    <property type="evidence" value="ECO:0007669"/>
    <property type="project" value="UniProtKB-UniRule"/>
</dbReference>
<dbReference type="Pfam" id="PF01483">
    <property type="entry name" value="P_proprotein"/>
    <property type="match status" value="1"/>
</dbReference>
<comment type="subcellular location">
    <subcellularLocation>
        <location evidence="1">Membrane</location>
    </subcellularLocation>
</comment>
<dbReference type="Gene3D" id="2.60.120.260">
    <property type="entry name" value="Galactose-binding domain-like"/>
    <property type="match status" value="1"/>
</dbReference>
<dbReference type="InterPro" id="IPR007484">
    <property type="entry name" value="Peptidase_M28"/>
</dbReference>
<keyword evidence="6 17" id="KW-0732">Signal</keyword>
<reference evidence="19" key="1">
    <citation type="submission" date="2016-06" db="EMBL/GenBank/DDBJ databases">
        <title>Draft Genome sequence of the fungus Inonotus baumii.</title>
        <authorList>
            <person name="Zhu H."/>
            <person name="Lin W."/>
        </authorList>
    </citation>
    <scope>NUCLEOTIDE SEQUENCE</scope>
    <source>
        <strain evidence="19">821</strain>
    </source>
</reference>
<protein>
    <submittedName>
        <fullName evidence="19">Zn-dependent exopeptidase</fullName>
    </submittedName>
</protein>
<dbReference type="Pfam" id="PF00082">
    <property type="entry name" value="Peptidase_S8"/>
    <property type="match status" value="1"/>
</dbReference>
<evidence type="ECO:0000256" key="7">
    <source>
        <dbReference type="ARBA" id="ARBA00022801"/>
    </source>
</evidence>
<dbReference type="Pfam" id="PF04389">
    <property type="entry name" value="Peptidase_M28"/>
    <property type="match status" value="1"/>
</dbReference>
<comment type="similarity">
    <text evidence="3">Belongs to the peptidase M28 family. M28B subfamily.</text>
</comment>
<dbReference type="PROSITE" id="PS51892">
    <property type="entry name" value="SUBTILASE"/>
    <property type="match status" value="1"/>
</dbReference>
<dbReference type="InterPro" id="IPR034182">
    <property type="entry name" value="Kexin/furin"/>
</dbReference>
<keyword evidence="10 16" id="KW-0472">Membrane</keyword>
<feature type="transmembrane region" description="Helical" evidence="16">
    <location>
        <begin position="869"/>
        <end position="889"/>
    </location>
</feature>
<dbReference type="GO" id="GO:0004180">
    <property type="term" value="F:carboxypeptidase activity"/>
    <property type="evidence" value="ECO:0007669"/>
    <property type="project" value="TreeGrafter"/>
</dbReference>
<sequence length="1776" mass="195325">MVLIKMHSSLLLQSLVLCLSLIVSPTFAVREVSRRPAKRSYSTHDYYVLEHDPRLGVSIEECADALGAELIEPAGELQDHWLLRVQKDRTLDPRGILENELALSRRNILSKSVRSLTRQVPRQRVKRAAIPAPPSTSSKGSDEKSLARNIAQRLGIEDPLFKDQWHLVNEDFPQHMINATPVWEMGITGRGVISCMVDDGLDFESDDLADNFDVEGSHDFNDHVDLPKPILHDDTHGTRCAGQIAAVKNGVCGVGIAYDSKLAGVRILSGPISDVDEASALNYGYQSTSIYSCSWGPPDDGKSMEAPSLLVQKAMLNGVQNGRGGKGAVYVFASGNGAHSGDQCNFDGYTNSIYSVTVASIDYKGQHPYYSESCAANMVTTYSSGSDRNRHIVTTDVGKNKCTKNHGGTSAAAPNAVGVFALALSVRPDLTWRDIQHLCVQTAQIVNPGDSSWELTAAGRPYSYKFGFGKLDAYDFVTAAEQWTSVKPQAWVEPPAVQLANGTADANGIFSGGIEIKEGGVQSTMQITQEMLAESKFDALEHVTVRVWIDHTKRGDVEISLLSPNGIRSILAEKRTGDRDKDGFPGWRFMSVKHWGEDPVGTWTLNVSDQNSDDEHGSLIGWKLQFWGSTGDASRAAPYALKSYEELPIPFPLPEDDEESIPDAPHTTAEPSTTKFIPKPTLFSSLSSPENAAETSVAEASASATPSSTPVSNGSSMSDETRRKLAIAGLMSGAVLVCGAAFIIIRRLRKNRLELEKCREEGEDDVEEVRMRLLDNEAQPSVAMDERRNLEPVGSSHVGFHSGFLDDEEALESARSRQYGDIDQHEDLPRVSCSTSIMNELEKTLPADSKTSDGLVSSARGPSLRRARLRVRLIVFIWTALCLWIWVLYRRRLDVVPTRLPEDDSYISWPLSVTELGKILEEELEEKPHHPPHHHKRPKFLNGKIAEKIFLDVPNNESAITTSRRFTAKPHMAGTQGDYDTAIDFLHLVQKELGIASPLKDPVFSAGSPESRKATLGITERGFPTAWVDIYYPVLNSPVNHSLEILGNNGDVIWTAHLEEEAENELDPDAGKYAEAVPAFHGLSRGGEVQGKLVFVNYGRKEDYDELEAAGVDFNGTIVIARYGGIFRGLKVKGAQERGAVGCLIYSDPRDDGSVRYQNGYAAYPYGPARNPTSVQRGSVQFISLYPGDPTTPGYPSYENSTRTDGENIPQIPSLPISWNTASRLLQEIETGGQNRTVNLVNNVDDKVTPIWNTMAVIPGHIKNEVVVVGNHRDAWVLGATDPTSGTVSTYELVRGLGVLLKKGWRPLRTIVIASWDAEEYGLIGSTEWGEDFADWIDENVVAYFNLDSSVSGSRFGLSASPSLAHLVSGAARDIPHPTEPGKTLWQARFDSGPLHGLVDEEVMRVWEEQWGEPLVESEDLDASDSLRITIKGGSKMNRHGVAANSASSGVRALGSGSDYTVFLQRIGVASSNGGFGSTLSDPVYHYHSVFDSQAWQERYGDPGFYRHVAVAKHLGLILLRTADAIVLPINTTHYTYELDLYLDKVEGLANQSGLSTDFSSLRSSISKLQKSSITLDEEKAAVEKHLKKLLRKWLRGRHGHGKGWVRKAHKALKKICSKLGLCSSSCERGTFKLGYPENLGASHRLKPRIGRFPEWVKEQKEKNHDSVWGHKYHGRFGHKENAKLLQKIQATAKRVQAANKKLAAFERGFISEDGIKDREWFKHLGVAPGKWLGYGATTFPGLTEALIYDKNATLAQKEAKRLQGLIDALAKELKV</sequence>
<keyword evidence="11" id="KW-0865">Zymogen</keyword>
<evidence type="ECO:0000256" key="12">
    <source>
        <dbReference type="ARBA" id="ARBA00023180"/>
    </source>
</evidence>
<evidence type="ECO:0000256" key="11">
    <source>
        <dbReference type="ARBA" id="ARBA00023145"/>
    </source>
</evidence>
<dbReference type="InterPro" id="IPR008979">
    <property type="entry name" value="Galactose-bd-like_sf"/>
</dbReference>
<feature type="region of interest" description="Disordered" evidence="15">
    <location>
        <begin position="651"/>
        <end position="718"/>
    </location>
</feature>
<dbReference type="SUPFAM" id="SSF49785">
    <property type="entry name" value="Galactose-binding domain-like"/>
    <property type="match status" value="1"/>
</dbReference>
<keyword evidence="9 16" id="KW-1133">Transmembrane helix</keyword>
<dbReference type="InterPro" id="IPR036757">
    <property type="entry name" value="TFR-like_dimer_dom_sf"/>
</dbReference>
<evidence type="ECO:0000313" key="19">
    <source>
        <dbReference type="EMBL" id="OCB84575.1"/>
    </source>
</evidence>
<keyword evidence="4 14" id="KW-0645">Protease</keyword>
<dbReference type="FunFam" id="3.40.630.10:FF:000101">
    <property type="entry name" value="N-acetylated alpha-linked acidic dipeptidase like 1"/>
    <property type="match status" value="1"/>
</dbReference>
<dbReference type="InterPro" id="IPR039373">
    <property type="entry name" value="Peptidase_M28B"/>
</dbReference>
<proteinExistence type="inferred from homology"/>
<dbReference type="PROSITE" id="PS00137">
    <property type="entry name" value="SUBTILASE_HIS"/>
    <property type="match status" value="1"/>
</dbReference>
<dbReference type="Pfam" id="PF02225">
    <property type="entry name" value="PA"/>
    <property type="match status" value="1"/>
</dbReference>
<dbReference type="Gene3D" id="3.40.630.10">
    <property type="entry name" value="Zn peptidases"/>
    <property type="match status" value="1"/>
</dbReference>
<dbReference type="InterPro" id="IPR015500">
    <property type="entry name" value="Peptidase_S8_subtilisin-rel"/>
</dbReference>
<evidence type="ECO:0000256" key="2">
    <source>
        <dbReference type="ARBA" id="ARBA00005325"/>
    </source>
</evidence>
<feature type="domain" description="P/Homo B" evidence="18">
    <location>
        <begin position="486"/>
        <end position="632"/>
    </location>
</feature>
<dbReference type="GO" id="GO:0005737">
    <property type="term" value="C:cytoplasm"/>
    <property type="evidence" value="ECO:0007669"/>
    <property type="project" value="UniProtKB-ARBA"/>
</dbReference>
<feature type="transmembrane region" description="Helical" evidence="16">
    <location>
        <begin position="725"/>
        <end position="745"/>
    </location>
</feature>
<dbReference type="PRINTS" id="PR00723">
    <property type="entry name" value="SUBTILISIN"/>
</dbReference>
<dbReference type="GO" id="GO:0007323">
    <property type="term" value="P:peptide pheromone maturation"/>
    <property type="evidence" value="ECO:0007669"/>
    <property type="project" value="UniProtKB-ARBA"/>
</dbReference>
<dbReference type="GO" id="GO:0006508">
    <property type="term" value="P:proteolysis"/>
    <property type="evidence" value="ECO:0007669"/>
    <property type="project" value="UniProtKB-KW"/>
</dbReference>
<dbReference type="FunFam" id="2.60.120.260:FF:000026">
    <property type="entry name" value="proprotein convertase subtilisin/kexin type 7"/>
    <property type="match status" value="1"/>
</dbReference>
<dbReference type="InterPro" id="IPR023828">
    <property type="entry name" value="Peptidase_S8_Ser-AS"/>
</dbReference>
<keyword evidence="7 14" id="KW-0378">Hydrolase</keyword>
<evidence type="ECO:0000256" key="14">
    <source>
        <dbReference type="PROSITE-ProRule" id="PRU01240"/>
    </source>
</evidence>
<dbReference type="InterPro" id="IPR002884">
    <property type="entry name" value="P_dom"/>
</dbReference>
<keyword evidence="20" id="KW-1185">Reference proteome</keyword>
<evidence type="ECO:0000256" key="5">
    <source>
        <dbReference type="ARBA" id="ARBA00022692"/>
    </source>
</evidence>
<dbReference type="SUPFAM" id="SSF47672">
    <property type="entry name" value="Transferrin receptor-like dimerisation domain"/>
    <property type="match status" value="1"/>
</dbReference>
<dbReference type="GO" id="GO:0012505">
    <property type="term" value="C:endomembrane system"/>
    <property type="evidence" value="ECO:0007669"/>
    <property type="project" value="UniProtKB-ARBA"/>
</dbReference>
<evidence type="ECO:0000256" key="8">
    <source>
        <dbReference type="ARBA" id="ARBA00022825"/>
    </source>
</evidence>
<dbReference type="InterPro" id="IPR007365">
    <property type="entry name" value="TFR-like_dimer_dom"/>
</dbReference>
<dbReference type="InterPro" id="IPR046450">
    <property type="entry name" value="PA_dom_sf"/>
</dbReference>
<dbReference type="Gene3D" id="1.20.930.40">
    <property type="entry name" value="Transferrin receptor-like, dimerisation domain"/>
    <property type="match status" value="1"/>
</dbReference>
<feature type="compositionally biased region" description="Low complexity" evidence="15">
    <location>
        <begin position="692"/>
        <end position="712"/>
    </location>
</feature>
<dbReference type="Proteomes" id="UP000757232">
    <property type="component" value="Unassembled WGS sequence"/>
</dbReference>
<feature type="active site" description="Charge relay system" evidence="13 14">
    <location>
        <position position="410"/>
    </location>
</feature>
<dbReference type="Gene3D" id="3.40.50.200">
    <property type="entry name" value="Peptidase S8/S53 domain"/>
    <property type="match status" value="1"/>
</dbReference>
<evidence type="ECO:0000256" key="15">
    <source>
        <dbReference type="SAM" id="MobiDB-lite"/>
    </source>
</evidence>
<dbReference type="SUPFAM" id="SSF52743">
    <property type="entry name" value="Subtilisin-like"/>
    <property type="match status" value="1"/>
</dbReference>
<evidence type="ECO:0000256" key="10">
    <source>
        <dbReference type="ARBA" id="ARBA00023136"/>
    </source>
</evidence>
<dbReference type="PROSITE" id="PS51829">
    <property type="entry name" value="P_HOMO_B"/>
    <property type="match status" value="1"/>
</dbReference>
<evidence type="ECO:0000259" key="18">
    <source>
        <dbReference type="PROSITE" id="PS51829"/>
    </source>
</evidence>
<dbReference type="CDD" id="cd08022">
    <property type="entry name" value="M28_PSMA_like"/>
    <property type="match status" value="1"/>
</dbReference>
<dbReference type="CDD" id="cd04059">
    <property type="entry name" value="Peptidases_S8_Protein_convertases_Kexins_Furin-like"/>
    <property type="match status" value="1"/>
</dbReference>
<name>A0A9Q5HRG2_SANBA</name>
<gene>
    <name evidence="19" type="ORF">A7U60_g8561</name>
</gene>